<accession>A0A6C0LJK9</accession>
<name>A0A6C0LJK9_9ZZZZ</name>
<dbReference type="AlphaFoldDB" id="A0A6C0LJK9"/>
<reference evidence="1" key="1">
    <citation type="journal article" date="2020" name="Nature">
        <title>Giant virus diversity and host interactions through global metagenomics.</title>
        <authorList>
            <person name="Schulz F."/>
            <person name="Roux S."/>
            <person name="Paez-Espino D."/>
            <person name="Jungbluth S."/>
            <person name="Walsh D.A."/>
            <person name="Denef V.J."/>
            <person name="McMahon K.D."/>
            <person name="Konstantinidis K.T."/>
            <person name="Eloe-Fadrosh E.A."/>
            <person name="Kyrpides N.C."/>
            <person name="Woyke T."/>
        </authorList>
    </citation>
    <scope>NUCLEOTIDE SEQUENCE</scope>
    <source>
        <strain evidence="1">GVMAG-M-3300027892-73</strain>
    </source>
</reference>
<organism evidence="1">
    <name type="scientific">viral metagenome</name>
    <dbReference type="NCBI Taxonomy" id="1070528"/>
    <lineage>
        <taxon>unclassified sequences</taxon>
        <taxon>metagenomes</taxon>
        <taxon>organismal metagenomes</taxon>
    </lineage>
</organism>
<protein>
    <submittedName>
        <fullName evidence="1">Uncharacterized protein</fullName>
    </submittedName>
</protein>
<evidence type="ECO:0000313" key="1">
    <source>
        <dbReference type="EMBL" id="QHU31116.1"/>
    </source>
</evidence>
<dbReference type="EMBL" id="MN740523">
    <property type="protein sequence ID" value="QHU31116.1"/>
    <property type="molecule type" value="Genomic_DNA"/>
</dbReference>
<proteinExistence type="predicted"/>
<sequence length="265" mass="31612">MGEQTEYHFHNSYHLGDNVFNLIFFNTIRRYYETKNIIIHYYCKKCYISQLVEFIDSNHLILKPLHLKPRNSIELWVNNRFFPYNHDLLPKPLDFNNFYVNFFNVVVQKLNFRLKLNKLEYRCNRLLDMYDNHLSDKYKNIDILFLNSKPLSGQFDYNQTQWDNYIKRANKLFNVCTTTKVDGVKSTADDKLTIKFIATISTHVPVIIAINSGVLPGLLNKYTLSNVKRFYTFDNRSYYSYPNFVSKSSIEDIKLSELKPFIKKK</sequence>